<dbReference type="InterPro" id="IPR050936">
    <property type="entry name" value="AP-1-like"/>
</dbReference>
<dbReference type="InterPro" id="IPR004827">
    <property type="entry name" value="bZIP"/>
</dbReference>
<dbReference type="Gene3D" id="1.20.5.170">
    <property type="match status" value="1"/>
</dbReference>
<evidence type="ECO:0000256" key="2">
    <source>
        <dbReference type="ARBA" id="ARBA00023242"/>
    </source>
</evidence>
<dbReference type="GO" id="GO:0001228">
    <property type="term" value="F:DNA-binding transcription activator activity, RNA polymerase II-specific"/>
    <property type="evidence" value="ECO:0007669"/>
    <property type="project" value="TreeGrafter"/>
</dbReference>
<dbReference type="InterPro" id="IPR046347">
    <property type="entry name" value="bZIP_sf"/>
</dbReference>
<feature type="compositionally biased region" description="Polar residues" evidence="4">
    <location>
        <begin position="1"/>
        <end position="10"/>
    </location>
</feature>
<dbReference type="Pfam" id="PF10297">
    <property type="entry name" value="Hap4_Hap_bind"/>
    <property type="match status" value="1"/>
</dbReference>
<keyword evidence="7" id="KW-1185">Reference proteome</keyword>
<evidence type="ECO:0000256" key="4">
    <source>
        <dbReference type="SAM" id="MobiDB-lite"/>
    </source>
</evidence>
<dbReference type="PROSITE" id="PS00036">
    <property type="entry name" value="BZIP_BASIC"/>
    <property type="match status" value="1"/>
</dbReference>
<dbReference type="PANTHER" id="PTHR40621:SF7">
    <property type="entry name" value="BZIP DOMAIN-CONTAINING PROTEIN"/>
    <property type="match status" value="1"/>
</dbReference>
<protein>
    <recommendedName>
        <fullName evidence="5">BZIP domain-containing protein</fullName>
    </recommendedName>
</protein>
<sequence length="523" mass="56367">MASPSSAVSTPSLAGSPAALAPAPAPAPPCLAIKTENISNVNTMASSSSASTPTIMTTKEWVVPPRPRPGRKPATDTPPTKRKAQNRAAQRAFRERRAARVGELEEQLEEAKEDHQRRENDLRLKITRLEADVSRFNGELHSWRLRCDTLERIADYEKREKEAALNELAYLRNGIQSKGTDAVPLPPRRNRQSAQTLVPLPQQKPFVPEFEQPDEIGCGDCKPTGECACAEQVLAMSSQGCGNCSSDNHCQCLEETLNDAGVDLKRAHSPAIDEAAQKRARLSSRPSTPIEIDFTAQFSQPQPDIRDPSPPPQITTRPIEPCGFCEQGTYCMCAAAAAEASADHERERENRLAPLLNEATPPPSDTDVENTKVKLPSMQPSHMHRPVAVAPTSNSCVNGPGTCKQCMSDPKSGLFCRSLAAMRASSGSAPPAGCCGGNSSGGGCCKTVQPVPSSEPPPSLSVAETYKTLSSHKNFDQATDELNTWLVHLQATPLQHAGRAPMEVEAASVMGVLKLFDRRFGRG</sequence>
<dbReference type="SMART" id="SM00338">
    <property type="entry name" value="BRLZ"/>
    <property type="match status" value="1"/>
</dbReference>
<evidence type="ECO:0000313" key="6">
    <source>
        <dbReference type="EMBL" id="QSZ34118.1"/>
    </source>
</evidence>
<gene>
    <name evidence="6" type="ORF">DSL72_005706</name>
</gene>
<dbReference type="GO" id="GO:0090575">
    <property type="term" value="C:RNA polymerase II transcription regulator complex"/>
    <property type="evidence" value="ECO:0007669"/>
    <property type="project" value="TreeGrafter"/>
</dbReference>
<evidence type="ECO:0000313" key="7">
    <source>
        <dbReference type="Proteomes" id="UP000672032"/>
    </source>
</evidence>
<feature type="domain" description="BZIP" evidence="5">
    <location>
        <begin position="81"/>
        <end position="96"/>
    </location>
</feature>
<feature type="region of interest" description="Disordered" evidence="4">
    <location>
        <begin position="44"/>
        <end position="91"/>
    </location>
</feature>
<dbReference type="Proteomes" id="UP000672032">
    <property type="component" value="Chromosome 4"/>
</dbReference>
<dbReference type="InterPro" id="IPR018287">
    <property type="entry name" value="Hap4_TF_heteromerisation"/>
</dbReference>
<keyword evidence="2" id="KW-0539">Nucleus</keyword>
<evidence type="ECO:0000259" key="5">
    <source>
        <dbReference type="PROSITE" id="PS00036"/>
    </source>
</evidence>
<dbReference type="AlphaFoldDB" id="A0A8A3PG01"/>
<organism evidence="6 7">
    <name type="scientific">Monilinia vaccinii-corymbosi</name>
    <dbReference type="NCBI Taxonomy" id="61207"/>
    <lineage>
        <taxon>Eukaryota</taxon>
        <taxon>Fungi</taxon>
        <taxon>Dikarya</taxon>
        <taxon>Ascomycota</taxon>
        <taxon>Pezizomycotina</taxon>
        <taxon>Leotiomycetes</taxon>
        <taxon>Helotiales</taxon>
        <taxon>Sclerotiniaceae</taxon>
        <taxon>Monilinia</taxon>
    </lineage>
</organism>
<comment type="subcellular location">
    <subcellularLocation>
        <location evidence="1">Nucleus</location>
    </subcellularLocation>
</comment>
<feature type="compositionally biased region" description="Low complexity" evidence="4">
    <location>
        <begin position="11"/>
        <end position="22"/>
    </location>
</feature>
<feature type="compositionally biased region" description="Low complexity" evidence="4">
    <location>
        <begin position="44"/>
        <end position="58"/>
    </location>
</feature>
<feature type="region of interest" description="Disordered" evidence="4">
    <location>
        <begin position="1"/>
        <end position="29"/>
    </location>
</feature>
<accession>A0A8A3PG01</accession>
<name>A0A8A3PG01_9HELO</name>
<reference evidence="6" key="1">
    <citation type="submission" date="2020-10" db="EMBL/GenBank/DDBJ databases">
        <title>Genome Sequence of Monilinia vaccinii-corymbosi Sheds Light on Mummy Berry Disease Infection of Blueberry and Mating Type.</title>
        <authorList>
            <person name="Yow A.G."/>
            <person name="Zhang Y."/>
            <person name="Bansal K."/>
            <person name="Eacker S.M."/>
            <person name="Sullivan S."/>
            <person name="Liachko I."/>
            <person name="Cubeta M.A."/>
            <person name="Rollins J.A."/>
            <person name="Ashrafi H."/>
        </authorList>
    </citation>
    <scope>NUCLEOTIDE SEQUENCE</scope>
    <source>
        <strain evidence="6">RL-1</strain>
    </source>
</reference>
<dbReference type="SUPFAM" id="SSF57959">
    <property type="entry name" value="Leucine zipper domain"/>
    <property type="match status" value="1"/>
</dbReference>
<dbReference type="EMBL" id="CP063408">
    <property type="protein sequence ID" value="QSZ34118.1"/>
    <property type="molecule type" value="Genomic_DNA"/>
</dbReference>
<evidence type="ECO:0000256" key="3">
    <source>
        <dbReference type="SAM" id="Coils"/>
    </source>
</evidence>
<evidence type="ECO:0000256" key="1">
    <source>
        <dbReference type="ARBA" id="ARBA00004123"/>
    </source>
</evidence>
<feature type="coiled-coil region" evidence="3">
    <location>
        <begin position="94"/>
        <end position="132"/>
    </location>
</feature>
<dbReference type="OrthoDB" id="5374328at2759"/>
<proteinExistence type="predicted"/>
<keyword evidence="3" id="KW-0175">Coiled coil</keyword>
<dbReference type="GO" id="GO:0000976">
    <property type="term" value="F:transcription cis-regulatory region binding"/>
    <property type="evidence" value="ECO:0007669"/>
    <property type="project" value="InterPro"/>
</dbReference>
<dbReference type="PANTHER" id="PTHR40621">
    <property type="entry name" value="TRANSCRIPTION FACTOR KAPC-RELATED"/>
    <property type="match status" value="1"/>
</dbReference>